<dbReference type="PROSITE" id="PS51257">
    <property type="entry name" value="PROKAR_LIPOPROTEIN"/>
    <property type="match status" value="1"/>
</dbReference>
<reference evidence="3" key="1">
    <citation type="submission" date="2016-10" db="EMBL/GenBank/DDBJ databases">
        <authorList>
            <person name="Varghese N."/>
            <person name="Submissions S."/>
        </authorList>
    </citation>
    <scope>NUCLEOTIDE SEQUENCE [LARGE SCALE GENOMIC DNA]</scope>
    <source>
        <strain evidence="3">DSM 26542</strain>
    </source>
</reference>
<dbReference type="EMBL" id="FORU01000001">
    <property type="protein sequence ID" value="SFI84836.1"/>
    <property type="molecule type" value="Genomic_DNA"/>
</dbReference>
<dbReference type="STRING" id="1150112.SAMN04487893_101359"/>
<evidence type="ECO:0000313" key="3">
    <source>
        <dbReference type="Proteomes" id="UP000243887"/>
    </source>
</evidence>
<proteinExistence type="predicted"/>
<keyword evidence="1" id="KW-0732">Signal</keyword>
<feature type="signal peptide" evidence="1">
    <location>
        <begin position="1"/>
        <end position="22"/>
    </location>
</feature>
<keyword evidence="3" id="KW-1185">Reference proteome</keyword>
<protein>
    <recommendedName>
        <fullName evidence="4">YD repeat-containing protein</fullName>
    </recommendedName>
</protein>
<name>A0A1I3LK25_9FLAO</name>
<gene>
    <name evidence="2" type="ORF">SAMN04487893_101359</name>
</gene>
<dbReference type="Proteomes" id="UP000243887">
    <property type="component" value="Unassembled WGS sequence"/>
</dbReference>
<evidence type="ECO:0000256" key="1">
    <source>
        <dbReference type="SAM" id="SignalP"/>
    </source>
</evidence>
<dbReference type="AlphaFoldDB" id="A0A1I3LK25"/>
<accession>A0A1I3LK25</accession>
<sequence>MRMKKSLLFLLTITLMTSCSNEDNTINDKDKLVIKHDGKLKSTKVIVNSSVVDEKLYSYIETTDFLYGTNGFVSETKTTRIDKYGESFAHTTFGYDGNYLINKTYLEPSYRNDVVEKFYYVDELITTSNYYSRGKSVREYYSYDSFKNLIKREIFHNEEEWEATFEFEYTNENVNKLILNTRHPIPTQILNYEYDNKHNPYNEAYSVAYRRIKYISKNNVVRVNDNEIQYEYNAKGYPIKSIDKNNDVITTYEYY</sequence>
<feature type="chain" id="PRO_5017251297" description="YD repeat-containing protein" evidence="1">
    <location>
        <begin position="23"/>
        <end position="255"/>
    </location>
</feature>
<evidence type="ECO:0008006" key="4">
    <source>
        <dbReference type="Google" id="ProtNLM"/>
    </source>
</evidence>
<evidence type="ECO:0000313" key="2">
    <source>
        <dbReference type="EMBL" id="SFI84836.1"/>
    </source>
</evidence>
<organism evidence="2 3">
    <name type="scientific">Myroides guanonis</name>
    <dbReference type="NCBI Taxonomy" id="1150112"/>
    <lineage>
        <taxon>Bacteria</taxon>
        <taxon>Pseudomonadati</taxon>
        <taxon>Bacteroidota</taxon>
        <taxon>Flavobacteriia</taxon>
        <taxon>Flavobacteriales</taxon>
        <taxon>Flavobacteriaceae</taxon>
        <taxon>Myroides</taxon>
    </lineage>
</organism>